<proteinExistence type="predicted"/>
<dbReference type="GO" id="GO:0004803">
    <property type="term" value="F:transposase activity"/>
    <property type="evidence" value="ECO:0007669"/>
    <property type="project" value="InterPro"/>
</dbReference>
<evidence type="ECO:0000313" key="3">
    <source>
        <dbReference type="Proteomes" id="UP001156690"/>
    </source>
</evidence>
<feature type="domain" description="Transposase IS200-like" evidence="1">
    <location>
        <begin position="12"/>
        <end position="187"/>
    </location>
</feature>
<accession>A0AAV5NRV5</accession>
<dbReference type="GO" id="GO:0006313">
    <property type="term" value="P:DNA transposition"/>
    <property type="evidence" value="ECO:0007669"/>
    <property type="project" value="InterPro"/>
</dbReference>
<dbReference type="GO" id="GO:0003677">
    <property type="term" value="F:DNA binding"/>
    <property type="evidence" value="ECO:0007669"/>
    <property type="project" value="InterPro"/>
</dbReference>
<dbReference type="SUPFAM" id="SSF143422">
    <property type="entry name" value="Transposase IS200-like"/>
    <property type="match status" value="1"/>
</dbReference>
<dbReference type="AlphaFoldDB" id="A0AAV5NRV5"/>
<reference evidence="3" key="1">
    <citation type="journal article" date="2019" name="Int. J. Syst. Evol. Microbiol.">
        <title>The Global Catalogue of Microorganisms (GCM) 10K type strain sequencing project: providing services to taxonomists for standard genome sequencing and annotation.</title>
        <authorList>
            <consortium name="The Broad Institute Genomics Platform"/>
            <consortium name="The Broad Institute Genome Sequencing Center for Infectious Disease"/>
            <person name="Wu L."/>
            <person name="Ma J."/>
        </authorList>
    </citation>
    <scope>NUCLEOTIDE SEQUENCE [LARGE SCALE GENOMIC DNA]</scope>
    <source>
        <strain evidence="3">NBRC 15640</strain>
    </source>
</reference>
<keyword evidence="3" id="KW-1185">Reference proteome</keyword>
<evidence type="ECO:0000259" key="1">
    <source>
        <dbReference type="SMART" id="SM01321"/>
    </source>
</evidence>
<dbReference type="RefSeq" id="WP_126606351.1">
    <property type="nucleotide sequence ID" value="NZ_AP025144.1"/>
</dbReference>
<dbReference type="InterPro" id="IPR036515">
    <property type="entry name" value="Transposase_17_sf"/>
</dbReference>
<dbReference type="PANTHER" id="PTHR34322:SF2">
    <property type="entry name" value="TRANSPOSASE IS200-LIKE DOMAIN-CONTAINING PROTEIN"/>
    <property type="match status" value="1"/>
</dbReference>
<comment type="caution">
    <text evidence="2">The sequence shown here is derived from an EMBL/GenBank/DDBJ whole genome shotgun (WGS) entry which is preliminary data.</text>
</comment>
<dbReference type="EMBL" id="BSNX01000030">
    <property type="protein sequence ID" value="GLQ73455.1"/>
    <property type="molecule type" value="Genomic_DNA"/>
</dbReference>
<dbReference type="Gene3D" id="3.30.70.1290">
    <property type="entry name" value="Transposase IS200-like"/>
    <property type="match status" value="1"/>
</dbReference>
<dbReference type="InterPro" id="IPR002686">
    <property type="entry name" value="Transposase_17"/>
</dbReference>
<protein>
    <submittedName>
        <fullName evidence="2">Transposase</fullName>
    </submittedName>
</protein>
<dbReference type="SMART" id="SM01321">
    <property type="entry name" value="Y1_Tnp"/>
    <property type="match status" value="1"/>
</dbReference>
<name>A0AAV5NRV5_9VIBR</name>
<dbReference type="Proteomes" id="UP001156690">
    <property type="component" value="Unassembled WGS sequence"/>
</dbReference>
<evidence type="ECO:0000313" key="2">
    <source>
        <dbReference type="EMBL" id="GLQ73455.1"/>
    </source>
</evidence>
<dbReference type="PANTHER" id="PTHR34322">
    <property type="entry name" value="TRANSPOSASE, Y1_TNP DOMAIN-CONTAINING"/>
    <property type="match status" value="1"/>
</dbReference>
<organism evidence="2 3">
    <name type="scientific">Vibrio penaeicida</name>
    <dbReference type="NCBI Taxonomy" id="104609"/>
    <lineage>
        <taxon>Bacteria</taxon>
        <taxon>Pseudomonadati</taxon>
        <taxon>Pseudomonadota</taxon>
        <taxon>Gammaproteobacteria</taxon>
        <taxon>Vibrionales</taxon>
        <taxon>Vibrionaceae</taxon>
        <taxon>Vibrio</taxon>
    </lineage>
</organism>
<sequence>MTKARAQLISLEATPYYHCVSRCVRRSFLCGYDSERNQCFEHRRGWIEERLLNLSQVFCIDVCAYAIMSNHYHVVLHINQEEMQSLSDQDVCERWLSFHTPPLLIQKWLKQESLTEAEAEKVHDLIDTWRERLASISWFMRMLNQYIATQANKEDGCTGHFWEGRFKSQALLDEQALAAAMTYVDLNPIRANMADSPETSEYTSVKARVDTLRENKATAPCLHPFVGYPRTNQPTGIPFRLMDYLELVDWTGRHIRDDKRGHIDHILPPILSRLGISKETWLHACTELERGNVVGKEESVKRALPTLKRKRVSGYRLPDS</sequence>
<gene>
    <name evidence="2" type="ORF">GCM10007932_28150</name>
</gene>